<keyword evidence="2 6" id="KW-0489">Methyltransferase</keyword>
<dbReference type="HOGENOM" id="CLU_061983_0_0_10"/>
<keyword evidence="9" id="KW-1185">Reference proteome</keyword>
<comment type="similarity">
    <text evidence="6">Belongs to the methyltransferase superfamily. tRNA (adenine-N(6)-)-methyltransferase family.</text>
</comment>
<dbReference type="PATRIC" id="fig|1121098.3.peg.1004"/>
<dbReference type="InterPro" id="IPR050210">
    <property type="entry name" value="tRNA_Adenine-N(6)_MTase"/>
</dbReference>
<dbReference type="Proteomes" id="UP000017831">
    <property type="component" value="Unassembled WGS sequence"/>
</dbReference>
<dbReference type="CDD" id="cd02440">
    <property type="entry name" value="AdoMet_MTases"/>
    <property type="match status" value="1"/>
</dbReference>
<evidence type="ECO:0000313" key="8">
    <source>
        <dbReference type="EMBL" id="EOA56799.1"/>
    </source>
</evidence>
<organism evidence="8 9">
    <name type="scientific">Phocaeicola massiliensis B84634 = Timone 84634 = DSM 17679 = JCM 13223</name>
    <dbReference type="NCBI Taxonomy" id="1121098"/>
    <lineage>
        <taxon>Bacteria</taxon>
        <taxon>Pseudomonadati</taxon>
        <taxon>Bacteroidota</taxon>
        <taxon>Bacteroidia</taxon>
        <taxon>Bacteroidales</taxon>
        <taxon>Bacteroidaceae</taxon>
        <taxon>Phocaeicola</taxon>
    </lineage>
</organism>
<keyword evidence="5 6" id="KW-0819">tRNA processing</keyword>
<keyword evidence="4 6" id="KW-0949">S-adenosyl-L-methionine</keyword>
<keyword evidence="3 6" id="KW-0808">Transferase</keyword>
<dbReference type="GO" id="GO:0005737">
    <property type="term" value="C:cytoplasm"/>
    <property type="evidence" value="ECO:0007669"/>
    <property type="project" value="UniProtKB-SubCell"/>
</dbReference>
<evidence type="ECO:0000259" key="7">
    <source>
        <dbReference type="Pfam" id="PF05175"/>
    </source>
</evidence>
<comment type="catalytic activity">
    <reaction evidence="6">
        <text>adenosine(37) in tRNA1(Val) + S-adenosyl-L-methionine = N(6)-methyladenosine(37) in tRNA1(Val) + S-adenosyl-L-homocysteine + H(+)</text>
        <dbReference type="Rhea" id="RHEA:43160"/>
        <dbReference type="Rhea" id="RHEA-COMP:10369"/>
        <dbReference type="Rhea" id="RHEA-COMP:10370"/>
        <dbReference type="ChEBI" id="CHEBI:15378"/>
        <dbReference type="ChEBI" id="CHEBI:57856"/>
        <dbReference type="ChEBI" id="CHEBI:59789"/>
        <dbReference type="ChEBI" id="CHEBI:74411"/>
        <dbReference type="ChEBI" id="CHEBI:74449"/>
        <dbReference type="EC" id="2.1.1.223"/>
    </reaction>
</comment>
<dbReference type="GO" id="GO:0008033">
    <property type="term" value="P:tRNA processing"/>
    <property type="evidence" value="ECO:0007669"/>
    <property type="project" value="UniProtKB-UniRule"/>
</dbReference>
<dbReference type="InterPro" id="IPR007848">
    <property type="entry name" value="Small_mtfrase_dom"/>
</dbReference>
<dbReference type="OrthoDB" id="5383291at2"/>
<sequence>MPNPYFSFKQFTVYHDRCAMKVGTDGVLLGAWTDVSGARDILDIGTGTGLIALMLAQRSEAHIMAVDIDEDAVKQAKENVEKSPWPGRIEVERHDICCFNSDIRYDVIVSNPPYFFNSLKCPDGQRNIARHIVGLDFESLIDSCGRLLSPSGRFSVIIPTDGMDEFMRIASEGGLCLSRRTWIKTKPDAAPKRVLMEFKKQPAVSVESCLVVELSRHIYSEEYIALTKDFYLKM</sequence>
<dbReference type="InterPro" id="IPR029063">
    <property type="entry name" value="SAM-dependent_MTases_sf"/>
</dbReference>
<name>U6RJK4_9BACT</name>
<dbReference type="GeneID" id="60062975"/>
<protein>
    <recommendedName>
        <fullName evidence="6">tRNA1(Val) (adenine(37)-N6)-methyltransferase</fullName>
        <ecNumber evidence="6">2.1.1.223</ecNumber>
    </recommendedName>
    <alternativeName>
        <fullName evidence="6">tRNA m6A37 methyltransferase</fullName>
    </alternativeName>
</protein>
<dbReference type="RefSeq" id="WP_005937863.1">
    <property type="nucleotide sequence ID" value="NZ_KB890397.1"/>
</dbReference>
<dbReference type="Pfam" id="PF05175">
    <property type="entry name" value="MTS"/>
    <property type="match status" value="1"/>
</dbReference>
<dbReference type="GO" id="GO:0032259">
    <property type="term" value="P:methylation"/>
    <property type="evidence" value="ECO:0007669"/>
    <property type="project" value="UniProtKB-KW"/>
</dbReference>
<dbReference type="Gene3D" id="3.40.50.150">
    <property type="entry name" value="Vaccinia Virus protein VP39"/>
    <property type="match status" value="1"/>
</dbReference>
<evidence type="ECO:0000256" key="1">
    <source>
        <dbReference type="ARBA" id="ARBA00022490"/>
    </source>
</evidence>
<dbReference type="STRING" id="1121098.HMPREF1534_00989"/>
<dbReference type="PANTHER" id="PTHR47739:SF1">
    <property type="entry name" value="TRNA1(VAL) (ADENINE(37)-N6)-METHYLTRANSFERASE"/>
    <property type="match status" value="1"/>
</dbReference>
<evidence type="ECO:0000256" key="5">
    <source>
        <dbReference type="ARBA" id="ARBA00022694"/>
    </source>
</evidence>
<evidence type="ECO:0000313" key="9">
    <source>
        <dbReference type="Proteomes" id="UP000017831"/>
    </source>
</evidence>
<comment type="subcellular location">
    <subcellularLocation>
        <location evidence="6">Cytoplasm</location>
    </subcellularLocation>
</comment>
<dbReference type="eggNOG" id="COG4123">
    <property type="taxonomic scope" value="Bacteria"/>
</dbReference>
<dbReference type="GO" id="GO:0003676">
    <property type="term" value="F:nucleic acid binding"/>
    <property type="evidence" value="ECO:0007669"/>
    <property type="project" value="InterPro"/>
</dbReference>
<gene>
    <name evidence="8" type="ORF">HMPREF1534_00989</name>
</gene>
<dbReference type="EC" id="2.1.1.223" evidence="6"/>
<comment type="function">
    <text evidence="6">Specifically methylates the adenine in position 37 of tRNA(1)(Val) (anticodon cmo5UAC).</text>
</comment>
<dbReference type="PANTHER" id="PTHR47739">
    <property type="entry name" value="TRNA1(VAL) (ADENINE(37)-N6)-METHYLTRANSFERASE"/>
    <property type="match status" value="1"/>
</dbReference>
<dbReference type="InterPro" id="IPR002052">
    <property type="entry name" value="DNA_methylase_N6_adenine_CS"/>
</dbReference>
<evidence type="ECO:0000256" key="4">
    <source>
        <dbReference type="ARBA" id="ARBA00022691"/>
    </source>
</evidence>
<keyword evidence="1 6" id="KW-0963">Cytoplasm</keyword>
<dbReference type="AlphaFoldDB" id="U6RJK4"/>
<accession>U6RJK4</accession>
<dbReference type="InterPro" id="IPR022882">
    <property type="entry name" value="tRNA_adenine-N6_MeTrfase"/>
</dbReference>
<evidence type="ECO:0000256" key="2">
    <source>
        <dbReference type="ARBA" id="ARBA00022603"/>
    </source>
</evidence>
<evidence type="ECO:0000256" key="6">
    <source>
        <dbReference type="HAMAP-Rule" id="MF_01872"/>
    </source>
</evidence>
<dbReference type="PROSITE" id="PS00092">
    <property type="entry name" value="N6_MTASE"/>
    <property type="match status" value="1"/>
</dbReference>
<comment type="caution">
    <text evidence="8">The sequence shown here is derived from an EMBL/GenBank/DDBJ whole genome shotgun (WGS) entry which is preliminary data.</text>
</comment>
<dbReference type="HAMAP" id="MF_01872">
    <property type="entry name" value="tRNA_methyltr_YfiC"/>
    <property type="match status" value="1"/>
</dbReference>
<dbReference type="SUPFAM" id="SSF53335">
    <property type="entry name" value="S-adenosyl-L-methionine-dependent methyltransferases"/>
    <property type="match status" value="1"/>
</dbReference>
<feature type="domain" description="Methyltransferase small" evidence="7">
    <location>
        <begin position="37"/>
        <end position="114"/>
    </location>
</feature>
<dbReference type="EMBL" id="AQHY01000010">
    <property type="protein sequence ID" value="EOA56799.1"/>
    <property type="molecule type" value="Genomic_DNA"/>
</dbReference>
<proteinExistence type="inferred from homology"/>
<evidence type="ECO:0000256" key="3">
    <source>
        <dbReference type="ARBA" id="ARBA00022679"/>
    </source>
</evidence>
<reference evidence="8 9" key="1">
    <citation type="submission" date="2013-04" db="EMBL/GenBank/DDBJ databases">
        <title>The Genome Sequence of Bacteroides massiliensis DSM 17679.</title>
        <authorList>
            <consortium name="The Broad Institute Genomics Platform"/>
            <person name="Earl A."/>
            <person name="Ward D."/>
            <person name="Feldgarden M."/>
            <person name="Gevers D."/>
            <person name="Martens E."/>
            <person name="Fenner L."/>
            <person name="Roux V."/>
            <person name="Mallet M.N."/>
            <person name="Raoult D."/>
            <person name="Walker B."/>
            <person name="Young S."/>
            <person name="Zeng Q."/>
            <person name="Gargeya S."/>
            <person name="Fitzgerald M."/>
            <person name="Haas B."/>
            <person name="Abouelleil A."/>
            <person name="Allen A.W."/>
            <person name="Alvarado L."/>
            <person name="Arachchi H.M."/>
            <person name="Berlin A.M."/>
            <person name="Chapman S.B."/>
            <person name="Gainer-Dewar J."/>
            <person name="Goldberg J."/>
            <person name="Griggs A."/>
            <person name="Gujja S."/>
            <person name="Hansen M."/>
            <person name="Howarth C."/>
            <person name="Imamovic A."/>
            <person name="Ireland A."/>
            <person name="Larimer J."/>
            <person name="McCowan C."/>
            <person name="Murphy C."/>
            <person name="Pearson M."/>
            <person name="Poon T.W."/>
            <person name="Priest M."/>
            <person name="Roberts A."/>
            <person name="Saif S."/>
            <person name="Shea T."/>
            <person name="Sisk P."/>
            <person name="Sykes S."/>
            <person name="Wortman J."/>
            <person name="Nusbaum C."/>
            <person name="Birren B."/>
        </authorList>
    </citation>
    <scope>NUCLEOTIDE SEQUENCE [LARGE SCALE GENOMIC DNA]</scope>
    <source>
        <strain evidence="9">B84634 / Timone 84634 / DSM 17679 / JCM 13223</strain>
    </source>
</reference>
<dbReference type="GO" id="GO:0016430">
    <property type="term" value="F:tRNA (adenine-N6)-methyltransferase activity"/>
    <property type="evidence" value="ECO:0007669"/>
    <property type="project" value="UniProtKB-UniRule"/>
</dbReference>